<feature type="transmembrane region" description="Helical" evidence="1">
    <location>
        <begin position="98"/>
        <end position="120"/>
    </location>
</feature>
<proteinExistence type="predicted"/>
<dbReference type="EMBL" id="QBMC01000019">
    <property type="protein sequence ID" value="PZO21675.1"/>
    <property type="molecule type" value="Genomic_DNA"/>
</dbReference>
<evidence type="ECO:0000313" key="3">
    <source>
        <dbReference type="Proteomes" id="UP000249354"/>
    </source>
</evidence>
<keyword evidence="1" id="KW-0812">Transmembrane</keyword>
<feature type="transmembrane region" description="Helical" evidence="1">
    <location>
        <begin position="37"/>
        <end position="56"/>
    </location>
</feature>
<evidence type="ECO:0000256" key="1">
    <source>
        <dbReference type="SAM" id="Phobius"/>
    </source>
</evidence>
<accession>A0A2W4WH55</accession>
<dbReference type="PANTHER" id="PTHR39085">
    <property type="entry name" value="SLL0924 PROTEIN"/>
    <property type="match status" value="1"/>
</dbReference>
<evidence type="ECO:0000313" key="2">
    <source>
        <dbReference type="EMBL" id="PZO21675.1"/>
    </source>
</evidence>
<dbReference type="Proteomes" id="UP000249354">
    <property type="component" value="Unassembled WGS sequence"/>
</dbReference>
<dbReference type="AlphaFoldDB" id="A0A2W4WH55"/>
<dbReference type="Pfam" id="PF09988">
    <property type="entry name" value="DUF2227"/>
    <property type="match status" value="1"/>
</dbReference>
<dbReference type="InterPro" id="IPR019250">
    <property type="entry name" value="DUF2227_metal-bd"/>
</dbReference>
<name>A0A2W4WH55_9CYAN</name>
<keyword evidence="1" id="KW-1133">Transmembrane helix</keyword>
<comment type="caution">
    <text evidence="2">The sequence shown here is derived from an EMBL/GenBank/DDBJ whole genome shotgun (WGS) entry which is preliminary data.</text>
</comment>
<organism evidence="2 3">
    <name type="scientific">Leptolyngbya foveolarum</name>
    <dbReference type="NCBI Taxonomy" id="47253"/>
    <lineage>
        <taxon>Bacteria</taxon>
        <taxon>Bacillati</taxon>
        <taxon>Cyanobacteriota</taxon>
        <taxon>Cyanophyceae</taxon>
        <taxon>Leptolyngbyales</taxon>
        <taxon>Leptolyngbyaceae</taxon>
        <taxon>Leptolyngbya group</taxon>
        <taxon>Leptolyngbya</taxon>
    </lineage>
</organism>
<protein>
    <submittedName>
        <fullName evidence="2">Metal-binding protein</fullName>
    </submittedName>
</protein>
<reference evidence="2 3" key="2">
    <citation type="submission" date="2018-06" db="EMBL/GenBank/DDBJ databases">
        <title>Metagenomic assembly of (sub)arctic Cyanobacteria and their associated microbiome from non-axenic cultures.</title>
        <authorList>
            <person name="Baurain D."/>
        </authorList>
    </citation>
    <scope>NUCLEOTIDE SEQUENCE [LARGE SCALE GENOMIC DNA]</scope>
    <source>
        <strain evidence="2">ULC129bin1</strain>
    </source>
</reference>
<dbReference type="PANTHER" id="PTHR39085:SF1">
    <property type="entry name" value="SLL0924 PROTEIN"/>
    <property type="match status" value="1"/>
</dbReference>
<gene>
    <name evidence="2" type="ORF">DCF25_04875</name>
</gene>
<keyword evidence="1" id="KW-0472">Membrane</keyword>
<sequence length="189" mass="21111">MPSGRTHDRITLWCLPFVTGATYLIANSLAATNILTTTVIVTGAFLVGGFMLGPDLDIHSIQYKRWGLLRWIWLPYQKALKHRSTLSHGPIIGTAIRVIYMGVWMGIFTAILAIAFNALWDAQLTSKSILATVRYLGNHYIAEWVAAIIGLELGAISHSTSDVVGSRLVRRKSAKAKRNKKKHRREKEE</sequence>
<reference evidence="3" key="1">
    <citation type="submission" date="2018-04" db="EMBL/GenBank/DDBJ databases">
        <authorList>
            <person name="Cornet L."/>
        </authorList>
    </citation>
    <scope>NUCLEOTIDE SEQUENCE [LARGE SCALE GENOMIC DNA]</scope>
</reference>